<dbReference type="InterPro" id="IPR010400">
    <property type="entry name" value="PITH_dom"/>
</dbReference>
<gene>
    <name evidence="3" type="primary">BQ5605_C001g00160</name>
    <name evidence="3" type="ORF">BQ5605_C001G00160</name>
</gene>
<reference evidence="3 4" key="1">
    <citation type="submission" date="2016-11" db="EMBL/GenBank/DDBJ databases">
        <authorList>
            <person name="Jaros S."/>
            <person name="Januszkiewicz K."/>
            <person name="Wedrychowicz H."/>
        </authorList>
    </citation>
    <scope>NUCLEOTIDE SEQUENCE [LARGE SCALE GENOMIC DNA]</scope>
</reference>
<dbReference type="AlphaFoldDB" id="A0A2X0M2G9"/>
<dbReference type="InterPro" id="IPR045099">
    <property type="entry name" value="PITH1-like"/>
</dbReference>
<dbReference type="PROSITE" id="PS51532">
    <property type="entry name" value="PITH"/>
    <property type="match status" value="1"/>
</dbReference>
<feature type="domain" description="PITH" evidence="2">
    <location>
        <begin position="16"/>
        <end position="187"/>
    </location>
</feature>
<keyword evidence="4" id="KW-1185">Reference proteome</keyword>
<organism evidence="3 4">
    <name type="scientific">Microbotryum silenes-dioicae</name>
    <dbReference type="NCBI Taxonomy" id="796604"/>
    <lineage>
        <taxon>Eukaryota</taxon>
        <taxon>Fungi</taxon>
        <taxon>Dikarya</taxon>
        <taxon>Basidiomycota</taxon>
        <taxon>Pucciniomycotina</taxon>
        <taxon>Microbotryomycetes</taxon>
        <taxon>Microbotryales</taxon>
        <taxon>Microbotryaceae</taxon>
        <taxon>Microbotryum</taxon>
    </lineage>
</organism>
<dbReference type="InterPro" id="IPR008979">
    <property type="entry name" value="Galactose-bd-like_sf"/>
</dbReference>
<dbReference type="GO" id="GO:0005737">
    <property type="term" value="C:cytoplasm"/>
    <property type="evidence" value="ECO:0007669"/>
    <property type="project" value="UniProtKB-ARBA"/>
</dbReference>
<dbReference type="SUPFAM" id="SSF49785">
    <property type="entry name" value="Galactose-binding domain-like"/>
    <property type="match status" value="1"/>
</dbReference>
<dbReference type="GO" id="GO:0005634">
    <property type="term" value="C:nucleus"/>
    <property type="evidence" value="ECO:0007669"/>
    <property type="project" value="TreeGrafter"/>
</dbReference>
<dbReference type="Proteomes" id="UP000249464">
    <property type="component" value="Unassembled WGS sequence"/>
</dbReference>
<evidence type="ECO:0000313" key="4">
    <source>
        <dbReference type="Proteomes" id="UP000249464"/>
    </source>
</evidence>
<protein>
    <submittedName>
        <fullName evidence="3">BQ5605_C001g00160 protein</fullName>
    </submittedName>
</protein>
<dbReference type="PANTHER" id="PTHR12175">
    <property type="entry name" value="AD039 HT014 THIOREDOXIN FAMILY TRP26"/>
    <property type="match status" value="1"/>
</dbReference>
<evidence type="ECO:0000256" key="1">
    <source>
        <dbReference type="ARBA" id="ARBA00025788"/>
    </source>
</evidence>
<evidence type="ECO:0000259" key="2">
    <source>
        <dbReference type="PROSITE" id="PS51532"/>
    </source>
</evidence>
<dbReference type="Pfam" id="PF06201">
    <property type="entry name" value="PITH"/>
    <property type="match status" value="1"/>
</dbReference>
<evidence type="ECO:0000313" key="3">
    <source>
        <dbReference type="EMBL" id="SGY44449.1"/>
    </source>
</evidence>
<sequence length="207" mass="22904">MPPHHPPGCSCGDDDAHVLLEGVQDYLYDKVDRDHVVALNAEEGQEGKSVIRTWDEREQEEQFLESDADDQLILHIPFTASVKLKSILIKAGPHGWTPDKVKVFSNQTLDFDEATSTACTQEFDLAATRGVTEYAVKPAKFPSVSSLILFFPASTGEDTVRIYFVGFKGEYKPFTRDPVITVYEAQANPADHLKLPGIGSNVHSRIG</sequence>
<dbReference type="InterPro" id="IPR037047">
    <property type="entry name" value="PITH_dom_sf"/>
</dbReference>
<name>A0A2X0M2G9_9BASI</name>
<proteinExistence type="inferred from homology"/>
<dbReference type="Gene3D" id="2.60.120.470">
    <property type="entry name" value="PITH domain"/>
    <property type="match status" value="1"/>
</dbReference>
<dbReference type="PANTHER" id="PTHR12175:SF1">
    <property type="entry name" value="PITH DOMAIN-CONTAINING PROTEIN 1"/>
    <property type="match status" value="1"/>
</dbReference>
<comment type="similarity">
    <text evidence="1">Belongs to the PITHD1 family.</text>
</comment>
<accession>A0A2X0M2G9</accession>
<dbReference type="EMBL" id="FQNC01000043">
    <property type="protein sequence ID" value="SGY44449.1"/>
    <property type="molecule type" value="Genomic_DNA"/>
</dbReference>